<reference evidence="10 11" key="1">
    <citation type="submission" date="2024-07" db="EMBL/GenBank/DDBJ databases">
        <title>Section-level genome sequencing and comparative genomics of Aspergillus sections Usti and Cavernicolus.</title>
        <authorList>
            <consortium name="Lawrence Berkeley National Laboratory"/>
            <person name="Nybo J.L."/>
            <person name="Vesth T.C."/>
            <person name="Theobald S."/>
            <person name="Frisvad J.C."/>
            <person name="Larsen T.O."/>
            <person name="Kjaerboelling I."/>
            <person name="Rothschild-Mancinelli K."/>
            <person name="Lyhne E.K."/>
            <person name="Kogle M.E."/>
            <person name="Barry K."/>
            <person name="Clum A."/>
            <person name="Na H."/>
            <person name="Ledsgaard L."/>
            <person name="Lin J."/>
            <person name="Lipzen A."/>
            <person name="Kuo A."/>
            <person name="Riley R."/>
            <person name="Mondo S."/>
            <person name="Labutti K."/>
            <person name="Haridas S."/>
            <person name="Pangalinan J."/>
            <person name="Salamov A.A."/>
            <person name="Simmons B.A."/>
            <person name="Magnuson J.K."/>
            <person name="Chen J."/>
            <person name="Drula E."/>
            <person name="Henrissat B."/>
            <person name="Wiebenga A."/>
            <person name="Lubbers R.J."/>
            <person name="Gomes A.C."/>
            <person name="Makela M.R."/>
            <person name="Stajich J."/>
            <person name="Grigoriev I.V."/>
            <person name="Mortensen U.H."/>
            <person name="De Vries R.P."/>
            <person name="Baker S.E."/>
            <person name="Andersen M.R."/>
        </authorList>
    </citation>
    <scope>NUCLEOTIDE SEQUENCE [LARGE SCALE GENOMIC DNA]</scope>
    <source>
        <strain evidence="10 11">CBS 209.92</strain>
    </source>
</reference>
<comment type="similarity">
    <text evidence="2">Belongs to the peptidase S54 family.</text>
</comment>
<keyword evidence="5 8" id="KW-1133">Transmembrane helix</keyword>
<evidence type="ECO:0000256" key="5">
    <source>
        <dbReference type="ARBA" id="ARBA00022989"/>
    </source>
</evidence>
<feature type="transmembrane region" description="Helical" evidence="8">
    <location>
        <begin position="436"/>
        <end position="456"/>
    </location>
</feature>
<comment type="subcellular location">
    <subcellularLocation>
        <location evidence="1">Membrane</location>
        <topology evidence="1">Multi-pass membrane protein</topology>
    </subcellularLocation>
</comment>
<keyword evidence="11" id="KW-1185">Reference proteome</keyword>
<dbReference type="Proteomes" id="UP001610563">
    <property type="component" value="Unassembled WGS sequence"/>
</dbReference>
<dbReference type="EMBL" id="JBFTWV010000047">
    <property type="protein sequence ID" value="KAL2794262.1"/>
    <property type="molecule type" value="Genomic_DNA"/>
</dbReference>
<evidence type="ECO:0000256" key="2">
    <source>
        <dbReference type="ARBA" id="ARBA00009045"/>
    </source>
</evidence>
<name>A0ABR4G5J1_9EURO</name>
<keyword evidence="3 8" id="KW-0812">Transmembrane</keyword>
<feature type="domain" description="Peptidase S54 rhomboid" evidence="9">
    <location>
        <begin position="397"/>
        <end position="546"/>
    </location>
</feature>
<feature type="transmembrane region" description="Helical" evidence="8">
    <location>
        <begin position="397"/>
        <end position="424"/>
    </location>
</feature>
<feature type="transmembrane region" description="Helical" evidence="8">
    <location>
        <begin position="319"/>
        <end position="340"/>
    </location>
</feature>
<dbReference type="Gene3D" id="1.20.1540.10">
    <property type="entry name" value="Rhomboid-like"/>
    <property type="match status" value="1"/>
</dbReference>
<feature type="transmembrane region" description="Helical" evidence="8">
    <location>
        <begin position="462"/>
        <end position="482"/>
    </location>
</feature>
<feature type="compositionally biased region" description="Polar residues" evidence="7">
    <location>
        <begin position="68"/>
        <end position="86"/>
    </location>
</feature>
<proteinExistence type="inferred from homology"/>
<gene>
    <name evidence="10" type="ORF">BJX66DRAFT_304400</name>
</gene>
<comment type="caution">
    <text evidence="10">The sequence shown here is derived from an EMBL/GenBank/DDBJ whole genome shotgun (WGS) entry which is preliminary data.</text>
</comment>
<dbReference type="InterPro" id="IPR050925">
    <property type="entry name" value="Rhomboid_protease_S54"/>
</dbReference>
<accession>A0ABR4G5J1</accession>
<evidence type="ECO:0000256" key="1">
    <source>
        <dbReference type="ARBA" id="ARBA00004141"/>
    </source>
</evidence>
<protein>
    <recommendedName>
        <fullName evidence="9">Peptidase S54 rhomboid domain-containing protein</fullName>
    </recommendedName>
</protein>
<dbReference type="InterPro" id="IPR022764">
    <property type="entry name" value="Peptidase_S54_rhomboid_dom"/>
</dbReference>
<feature type="region of interest" description="Disordered" evidence="7">
    <location>
        <begin position="68"/>
        <end position="93"/>
    </location>
</feature>
<evidence type="ECO:0000313" key="10">
    <source>
        <dbReference type="EMBL" id="KAL2794262.1"/>
    </source>
</evidence>
<evidence type="ECO:0000256" key="7">
    <source>
        <dbReference type="SAM" id="MobiDB-lite"/>
    </source>
</evidence>
<dbReference type="PANTHER" id="PTHR43731:SF14">
    <property type="entry name" value="PRESENILIN-ASSOCIATED RHOMBOID-LIKE PROTEIN, MITOCHONDRIAL"/>
    <property type="match status" value="1"/>
</dbReference>
<sequence>MSNVLCVAWRTPCLGLRASSVHKPKLAAPFRSLSRQTSPTWSIDSSLLQVESRPLSAGFPLATTPTSKFYSSSNRTPSRSFQTSAARSAKPTPTLVDHGVKLRDEPFSKAEIDRIFGPRSKISIALGNRILSVLQGRRLAGTLDLDLPADIRRAVRPAVLDAGLDYLRRVHPVDEDAAIMARIEREEREEEAKLIRRAEALGLYKPQSGTYGAELGEENDPSGRSVLKEIRQKNEERLLAEAEKKRQEWLEGEEKDREKLKEHLAKNTELQKFEDTAALEVKGRADPSQRPLLAWIQKHHLRATDTETDFATLTTKSRLLPSLAFTILGLGLCYAFALFYEPPTRDSRMWPSLPPAAATVFAIIGANATIFALWRLWPPAWRLLNRYFISVAAYPRVFSLVGAVFSHQTVAHLGMNMFVLWMFGTKLHDEIGRGDFLALYMAAGLLGSFASLSVHVLQNRLFVTSLGASGAISGVVAASGLIHPDDKWTIAFLPRSWQEQLSAPAWLFVAGLVTFDLVGAVVNRRAPKLDYYAHLGGFFTGAVYAYNHREKKRQERERNRGWFDRVLQV</sequence>
<dbReference type="PANTHER" id="PTHR43731">
    <property type="entry name" value="RHOMBOID PROTEASE"/>
    <property type="match status" value="1"/>
</dbReference>
<feature type="transmembrane region" description="Helical" evidence="8">
    <location>
        <begin position="352"/>
        <end position="377"/>
    </location>
</feature>
<organism evidence="10 11">
    <name type="scientific">Aspergillus keveii</name>
    <dbReference type="NCBI Taxonomy" id="714993"/>
    <lineage>
        <taxon>Eukaryota</taxon>
        <taxon>Fungi</taxon>
        <taxon>Dikarya</taxon>
        <taxon>Ascomycota</taxon>
        <taxon>Pezizomycotina</taxon>
        <taxon>Eurotiomycetes</taxon>
        <taxon>Eurotiomycetidae</taxon>
        <taxon>Eurotiales</taxon>
        <taxon>Aspergillaceae</taxon>
        <taxon>Aspergillus</taxon>
        <taxon>Aspergillus subgen. Nidulantes</taxon>
    </lineage>
</organism>
<evidence type="ECO:0000256" key="4">
    <source>
        <dbReference type="ARBA" id="ARBA00022801"/>
    </source>
</evidence>
<evidence type="ECO:0000259" key="9">
    <source>
        <dbReference type="Pfam" id="PF01694"/>
    </source>
</evidence>
<keyword evidence="4" id="KW-0378">Hydrolase</keyword>
<dbReference type="SUPFAM" id="SSF144091">
    <property type="entry name" value="Rhomboid-like"/>
    <property type="match status" value="1"/>
</dbReference>
<dbReference type="Pfam" id="PF01694">
    <property type="entry name" value="Rhomboid"/>
    <property type="match status" value="1"/>
</dbReference>
<evidence type="ECO:0000256" key="6">
    <source>
        <dbReference type="ARBA" id="ARBA00023136"/>
    </source>
</evidence>
<keyword evidence="6 8" id="KW-0472">Membrane</keyword>
<evidence type="ECO:0000256" key="3">
    <source>
        <dbReference type="ARBA" id="ARBA00022692"/>
    </source>
</evidence>
<dbReference type="InterPro" id="IPR035952">
    <property type="entry name" value="Rhomboid-like_sf"/>
</dbReference>
<feature type="transmembrane region" description="Helical" evidence="8">
    <location>
        <begin position="503"/>
        <end position="523"/>
    </location>
</feature>
<evidence type="ECO:0000313" key="11">
    <source>
        <dbReference type="Proteomes" id="UP001610563"/>
    </source>
</evidence>
<evidence type="ECO:0000256" key="8">
    <source>
        <dbReference type="SAM" id="Phobius"/>
    </source>
</evidence>